<dbReference type="AlphaFoldDB" id="A0AAD5PN13"/>
<dbReference type="Proteomes" id="UP000820818">
    <property type="component" value="Unassembled WGS sequence"/>
</dbReference>
<sequence length="166" mass="19565">MVFIRQVDSRASDVWTPGPTTFGLFFFRRCHYSVRLMISDYEFKQKRFPTRKSQRLLVPFWPGNYRRVCSEGLQVAYGCPNVQKVVKLLIALALLPSESALEGFELIQKNSVALLEAEPEDVKDAFRRIYEYFHNYWMVIVTPRKFCISGDGRRTNNEVESFHRWL</sequence>
<evidence type="ECO:0000313" key="2">
    <source>
        <dbReference type="Proteomes" id="UP000820818"/>
    </source>
</evidence>
<name>A0AAD5PN13_9CRUS</name>
<dbReference type="EMBL" id="WJBH02000132">
    <property type="protein sequence ID" value="KAI9550559.1"/>
    <property type="molecule type" value="Genomic_DNA"/>
</dbReference>
<evidence type="ECO:0000313" key="1">
    <source>
        <dbReference type="EMBL" id="KAI9550559.1"/>
    </source>
</evidence>
<protein>
    <submittedName>
        <fullName evidence="1">Uncharacterized protein</fullName>
    </submittedName>
</protein>
<organism evidence="1 2">
    <name type="scientific">Daphnia sinensis</name>
    <dbReference type="NCBI Taxonomy" id="1820382"/>
    <lineage>
        <taxon>Eukaryota</taxon>
        <taxon>Metazoa</taxon>
        <taxon>Ecdysozoa</taxon>
        <taxon>Arthropoda</taxon>
        <taxon>Crustacea</taxon>
        <taxon>Branchiopoda</taxon>
        <taxon>Diplostraca</taxon>
        <taxon>Cladocera</taxon>
        <taxon>Anomopoda</taxon>
        <taxon>Daphniidae</taxon>
        <taxon>Daphnia</taxon>
        <taxon>Daphnia similis group</taxon>
    </lineage>
</organism>
<accession>A0AAD5PN13</accession>
<keyword evidence="2" id="KW-1185">Reference proteome</keyword>
<gene>
    <name evidence="1" type="ORF">GHT06_005061</name>
</gene>
<proteinExistence type="predicted"/>
<reference evidence="1" key="1">
    <citation type="submission" date="2022-05" db="EMBL/GenBank/DDBJ databases">
        <title>A multi-omics perspective on studying reproductive biology in Daphnia sinensis.</title>
        <authorList>
            <person name="Jia J."/>
        </authorList>
    </citation>
    <scope>NUCLEOTIDE SEQUENCE</scope>
    <source>
        <strain evidence="1">WSL</strain>
    </source>
</reference>
<comment type="caution">
    <text evidence="1">The sequence shown here is derived from an EMBL/GenBank/DDBJ whole genome shotgun (WGS) entry which is preliminary data.</text>
</comment>